<organism evidence="3 4">
    <name type="scientific">Halonatronomonas betaini</name>
    <dbReference type="NCBI Taxonomy" id="2778430"/>
    <lineage>
        <taxon>Bacteria</taxon>
        <taxon>Bacillati</taxon>
        <taxon>Bacillota</taxon>
        <taxon>Clostridia</taxon>
        <taxon>Halanaerobiales</taxon>
        <taxon>Halarsenatibacteraceae</taxon>
        <taxon>Halonatronomonas</taxon>
    </lineage>
</organism>
<dbReference type="GO" id="GO:0004222">
    <property type="term" value="F:metalloendopeptidase activity"/>
    <property type="evidence" value="ECO:0007669"/>
    <property type="project" value="TreeGrafter"/>
</dbReference>
<gene>
    <name evidence="3" type="ORF">I0Q91_08200</name>
</gene>
<dbReference type="RefSeq" id="WP_270453988.1">
    <property type="nucleotide sequence ID" value="NZ_JADPIE010000004.1"/>
</dbReference>
<feature type="domain" description="M23ase beta-sheet core" evidence="2">
    <location>
        <begin position="185"/>
        <end position="279"/>
    </location>
</feature>
<evidence type="ECO:0000313" key="4">
    <source>
        <dbReference type="Proteomes" id="UP000621436"/>
    </source>
</evidence>
<dbReference type="PANTHER" id="PTHR21666:SF270">
    <property type="entry name" value="MUREIN HYDROLASE ACTIVATOR ENVC"/>
    <property type="match status" value="1"/>
</dbReference>
<sequence length="287" mass="32114">MTKKRSPDIIIFILITLVFLTQSGFTADISFNTLEPEVGSFITVKTNADLIDGEVILNNESFPIRADSDRGISIVPISYWWSPGEYTATIVDNQGRTWLKENVKIKDADFDKSYLTIDDEQEETVRPTDPENQARRARDQEMVQAARADSHPDRLWSDSFIWPLEGRLTTDFGATRYHNNELANRHNGIDIAAPTGTPVIASNTGRVTLAANLLVTGKTIIIDHGWNIYSSYLHLSELSVEEGESVKQGQEIGAVGSTGFSTGPHLHWSISYNRVFLDPRDFVDLEL</sequence>
<feature type="compositionally biased region" description="Basic and acidic residues" evidence="1">
    <location>
        <begin position="123"/>
        <end position="139"/>
    </location>
</feature>
<dbReference type="PANTHER" id="PTHR21666">
    <property type="entry name" value="PEPTIDASE-RELATED"/>
    <property type="match status" value="1"/>
</dbReference>
<dbReference type="InterPro" id="IPR016047">
    <property type="entry name" value="M23ase_b-sheet_dom"/>
</dbReference>
<dbReference type="AlphaFoldDB" id="A0A931AUJ6"/>
<keyword evidence="4" id="KW-1185">Reference proteome</keyword>
<dbReference type="InterPro" id="IPR050570">
    <property type="entry name" value="Cell_wall_metabolism_enzyme"/>
</dbReference>
<comment type="caution">
    <text evidence="3">The sequence shown here is derived from an EMBL/GenBank/DDBJ whole genome shotgun (WGS) entry which is preliminary data.</text>
</comment>
<evidence type="ECO:0000259" key="2">
    <source>
        <dbReference type="Pfam" id="PF01551"/>
    </source>
</evidence>
<protein>
    <submittedName>
        <fullName evidence="3">M23 family metallopeptidase</fullName>
    </submittedName>
</protein>
<name>A0A931AUJ6_9FIRM</name>
<proteinExistence type="predicted"/>
<feature type="region of interest" description="Disordered" evidence="1">
    <location>
        <begin position="120"/>
        <end position="139"/>
    </location>
</feature>
<evidence type="ECO:0000256" key="1">
    <source>
        <dbReference type="SAM" id="MobiDB-lite"/>
    </source>
</evidence>
<evidence type="ECO:0000313" key="3">
    <source>
        <dbReference type="EMBL" id="MBF8437055.1"/>
    </source>
</evidence>
<dbReference type="SUPFAM" id="SSF51261">
    <property type="entry name" value="Duplicated hybrid motif"/>
    <property type="match status" value="1"/>
</dbReference>
<dbReference type="Gene3D" id="2.70.70.10">
    <property type="entry name" value="Glucose Permease (Domain IIA)"/>
    <property type="match status" value="1"/>
</dbReference>
<dbReference type="EMBL" id="JADPIE010000004">
    <property type="protein sequence ID" value="MBF8437055.1"/>
    <property type="molecule type" value="Genomic_DNA"/>
</dbReference>
<dbReference type="Pfam" id="PF01551">
    <property type="entry name" value="Peptidase_M23"/>
    <property type="match status" value="1"/>
</dbReference>
<dbReference type="InterPro" id="IPR011055">
    <property type="entry name" value="Dup_hybrid_motif"/>
</dbReference>
<dbReference type="CDD" id="cd12797">
    <property type="entry name" value="M23_peptidase"/>
    <property type="match status" value="1"/>
</dbReference>
<dbReference type="Proteomes" id="UP000621436">
    <property type="component" value="Unassembled WGS sequence"/>
</dbReference>
<reference evidence="3" key="1">
    <citation type="submission" date="2020-11" db="EMBL/GenBank/DDBJ databases">
        <title>Halonatronomonas betainensis gen. nov., sp. nov. a novel haloalkaliphilic representative of the family Halanaerobiacae capable of betaine degradation.</title>
        <authorList>
            <person name="Boltyanskaya Y."/>
            <person name="Kevbrin V."/>
            <person name="Detkova E."/>
            <person name="Grouzdev D.S."/>
            <person name="Koziaeva V."/>
            <person name="Zhilina T."/>
        </authorList>
    </citation>
    <scope>NUCLEOTIDE SEQUENCE</scope>
    <source>
        <strain evidence="3">Z-7014</strain>
    </source>
</reference>
<accession>A0A931AUJ6</accession>